<dbReference type="PANTHER" id="PTHR42760:SF5">
    <property type="entry name" value="2-DEHYDRO-3-DEOXY-D-GLUCONATE 5-DEHYDROGENASE"/>
    <property type="match status" value="1"/>
</dbReference>
<dbReference type="VEuPathDB" id="FungiDB:TRICI_005418"/>
<dbReference type="FunFam" id="3.40.50.720:FF:000398">
    <property type="entry name" value="Probable 2-deoxy-D-gluconate 3-dehydrogenase"/>
    <property type="match status" value="1"/>
</dbReference>
<dbReference type="OrthoDB" id="294295at2759"/>
<dbReference type="PANTHER" id="PTHR42760">
    <property type="entry name" value="SHORT-CHAIN DEHYDROGENASES/REDUCTASES FAMILY MEMBER"/>
    <property type="match status" value="1"/>
</dbReference>
<keyword evidence="2" id="KW-0521">NADP</keyword>
<keyword evidence="3" id="KW-0560">Oxidoreductase</keyword>
<organism evidence="5 6">
    <name type="scientific">Trichomonascus ciferrii</name>
    <dbReference type="NCBI Taxonomy" id="44093"/>
    <lineage>
        <taxon>Eukaryota</taxon>
        <taxon>Fungi</taxon>
        <taxon>Dikarya</taxon>
        <taxon>Ascomycota</taxon>
        <taxon>Saccharomycotina</taxon>
        <taxon>Dipodascomycetes</taxon>
        <taxon>Dipodascales</taxon>
        <taxon>Trichomonascaceae</taxon>
        <taxon>Trichomonascus</taxon>
        <taxon>Trichomonascus ciferrii complex</taxon>
    </lineage>
</organism>
<dbReference type="EMBL" id="SWFS01000425">
    <property type="protein sequence ID" value="KAA8904721.1"/>
    <property type="molecule type" value="Genomic_DNA"/>
</dbReference>
<evidence type="ECO:0000256" key="1">
    <source>
        <dbReference type="ARBA" id="ARBA00006484"/>
    </source>
</evidence>
<dbReference type="PRINTS" id="PR00080">
    <property type="entry name" value="SDRFAMILY"/>
</dbReference>
<dbReference type="PRINTS" id="PR00081">
    <property type="entry name" value="GDHRDH"/>
</dbReference>
<gene>
    <name evidence="5" type="ORF">TRICI_005418</name>
</gene>
<dbReference type="InterPro" id="IPR036291">
    <property type="entry name" value="NAD(P)-bd_dom_sf"/>
</dbReference>
<dbReference type="InterPro" id="IPR002347">
    <property type="entry name" value="SDR_fam"/>
</dbReference>
<reference evidence="5" key="1">
    <citation type="journal article" date="2019" name="G3 (Bethesda)">
        <title>Genome Assemblies of Two Rare Opportunistic Yeast Pathogens: Diutina rugosa (syn. Candida rugosa) and Trichomonascus ciferrii (syn. Candida ciferrii).</title>
        <authorList>
            <person name="Mixao V."/>
            <person name="Saus E."/>
            <person name="Hansen A.P."/>
            <person name="Lass-Florl C."/>
            <person name="Gabaldon T."/>
        </authorList>
    </citation>
    <scope>NUCLEOTIDE SEQUENCE</scope>
    <source>
        <strain evidence="5">CBS 4856</strain>
    </source>
</reference>
<dbReference type="PROSITE" id="PS00061">
    <property type="entry name" value="ADH_SHORT"/>
    <property type="match status" value="1"/>
</dbReference>
<protein>
    <recommendedName>
        <fullName evidence="7">2-deoxy-D-gluconate 3-dehydrogenase</fullName>
    </recommendedName>
</protein>
<proteinExistence type="inferred from homology"/>
<dbReference type="AlphaFoldDB" id="A0A642USF5"/>
<evidence type="ECO:0000313" key="6">
    <source>
        <dbReference type="Proteomes" id="UP000761534"/>
    </source>
</evidence>
<evidence type="ECO:0000256" key="4">
    <source>
        <dbReference type="RuleBase" id="RU000363"/>
    </source>
</evidence>
<evidence type="ECO:0008006" key="7">
    <source>
        <dbReference type="Google" id="ProtNLM"/>
    </source>
</evidence>
<comment type="caution">
    <text evidence="5">The sequence shown here is derived from an EMBL/GenBank/DDBJ whole genome shotgun (WGS) entry which is preliminary data.</text>
</comment>
<dbReference type="Gene3D" id="3.40.50.720">
    <property type="entry name" value="NAD(P)-binding Rossmann-like Domain"/>
    <property type="match status" value="1"/>
</dbReference>
<evidence type="ECO:0000256" key="2">
    <source>
        <dbReference type="ARBA" id="ARBA00022857"/>
    </source>
</evidence>
<sequence>MSKYFNLEGKIALITGGTRGIGAGIALGLAESGADIVLVQRDTSNQIVKKQVEELGRKAYIIVADLSDKKDVGTVVKKTLEVVPQIDILVNCAGIQRRTPAHKFPDQDWEDVIQVNLSTSFTLCRDVGAHMLEREPDADGTRGKIINIGSLLCFQGGITVPAYAAAKGGIASMTKAFSNEYISKGITVNAIAPGYISTDMNEALIADPTRSRQILERIPANRWGSAEDFKGPAIFLASKASNYVSGDILLVDGGWMGR</sequence>
<dbReference type="Pfam" id="PF00106">
    <property type="entry name" value="adh_short"/>
    <property type="match status" value="1"/>
</dbReference>
<dbReference type="SUPFAM" id="SSF51735">
    <property type="entry name" value="NAD(P)-binding Rossmann-fold domains"/>
    <property type="match status" value="1"/>
</dbReference>
<evidence type="ECO:0000313" key="5">
    <source>
        <dbReference type="EMBL" id="KAA8904721.1"/>
    </source>
</evidence>
<keyword evidence="6" id="KW-1185">Reference proteome</keyword>
<evidence type="ECO:0000256" key="3">
    <source>
        <dbReference type="ARBA" id="ARBA00023002"/>
    </source>
</evidence>
<comment type="similarity">
    <text evidence="1 4">Belongs to the short-chain dehydrogenases/reductases (SDR) family.</text>
</comment>
<dbReference type="InterPro" id="IPR020904">
    <property type="entry name" value="Sc_DH/Rdtase_CS"/>
</dbReference>
<dbReference type="Proteomes" id="UP000761534">
    <property type="component" value="Unassembled WGS sequence"/>
</dbReference>
<name>A0A642USF5_9ASCO</name>
<dbReference type="GO" id="GO:0016616">
    <property type="term" value="F:oxidoreductase activity, acting on the CH-OH group of donors, NAD or NADP as acceptor"/>
    <property type="evidence" value="ECO:0007669"/>
    <property type="project" value="TreeGrafter"/>
</dbReference>
<accession>A0A642USF5</accession>